<reference evidence="4" key="3">
    <citation type="journal article" date="2019" name="Int. J. Syst. Evol. Microbiol.">
        <title>The Global Catalogue of Microorganisms (GCM) 10K type strain sequencing project: providing services to taxonomists for standard genome sequencing and annotation.</title>
        <authorList>
            <consortium name="The Broad Institute Genomics Platform"/>
            <consortium name="The Broad Institute Genome Sequencing Center for Infectious Disease"/>
            <person name="Wu L."/>
            <person name="Ma J."/>
        </authorList>
    </citation>
    <scope>NUCLEOTIDE SEQUENCE [LARGE SCALE GENOMIC DNA]</scope>
    <source>
        <strain evidence="4">CGMCC 1.10832</strain>
    </source>
</reference>
<accession>A0A2T4DSF0</accession>
<dbReference type="Proteomes" id="UP000240608">
    <property type="component" value="Unassembled WGS sequence"/>
</dbReference>
<dbReference type="AlphaFoldDB" id="A0A2T4DSF0"/>
<evidence type="ECO:0000313" key="3">
    <source>
        <dbReference type="Proteomes" id="UP000240608"/>
    </source>
</evidence>
<keyword evidence="4" id="KW-1185">Reference proteome</keyword>
<name>A0A2T4DSF0_9BACT</name>
<evidence type="ECO:0000313" key="2">
    <source>
        <dbReference type="EMBL" id="PTB96638.1"/>
    </source>
</evidence>
<protein>
    <submittedName>
        <fullName evidence="2">Uncharacterized protein</fullName>
    </submittedName>
</protein>
<reference evidence="1" key="4">
    <citation type="submission" date="2024-05" db="EMBL/GenBank/DDBJ databases">
        <authorList>
            <person name="Sun Q."/>
            <person name="Zhou Y."/>
        </authorList>
    </citation>
    <scope>NUCLEOTIDE SEQUENCE</scope>
    <source>
        <strain evidence="1">CGMCC 1.10832</strain>
    </source>
</reference>
<dbReference type="EMBL" id="PYVU01000042">
    <property type="protein sequence ID" value="PTB96638.1"/>
    <property type="molecule type" value="Genomic_DNA"/>
</dbReference>
<evidence type="ECO:0000313" key="1">
    <source>
        <dbReference type="EMBL" id="GGC33709.1"/>
    </source>
</evidence>
<sequence>MRIKLNYPVFAFRKDDNMIYVFFNDRDLKATNEQIFHEMKYNEIIHIDSLGNQYEIIGAFKVKYLGLWGFNPLLKGRQILIEFDYSSEVRNVSLEHFKTDLVNRINKTSSIWRAGWNTDELKERIKNANSFKEIAELVK</sequence>
<dbReference type="RefSeq" id="WP_188462701.1">
    <property type="nucleotide sequence ID" value="NZ_BAABHU010000005.1"/>
</dbReference>
<comment type="caution">
    <text evidence="2">The sequence shown here is derived from an EMBL/GenBank/DDBJ whole genome shotgun (WGS) entry which is preliminary data.</text>
</comment>
<organism evidence="2 3">
    <name type="scientific">Marivirga lumbricoides</name>
    <dbReference type="NCBI Taxonomy" id="1046115"/>
    <lineage>
        <taxon>Bacteria</taxon>
        <taxon>Pseudomonadati</taxon>
        <taxon>Bacteroidota</taxon>
        <taxon>Cytophagia</taxon>
        <taxon>Cytophagales</taxon>
        <taxon>Marivirgaceae</taxon>
        <taxon>Marivirga</taxon>
    </lineage>
</organism>
<proteinExistence type="predicted"/>
<dbReference type="Proteomes" id="UP000636010">
    <property type="component" value="Unassembled WGS sequence"/>
</dbReference>
<dbReference type="EMBL" id="BMEC01000005">
    <property type="protein sequence ID" value="GGC33709.1"/>
    <property type="molecule type" value="Genomic_DNA"/>
</dbReference>
<evidence type="ECO:0000313" key="4">
    <source>
        <dbReference type="Proteomes" id="UP000636010"/>
    </source>
</evidence>
<gene>
    <name evidence="2" type="ORF">C9994_06485</name>
    <name evidence="1" type="ORF">GCM10011506_18940</name>
</gene>
<reference evidence="1" key="1">
    <citation type="journal article" date="2014" name="Int. J. Syst. Evol. Microbiol.">
        <title>Complete genome of a new Firmicutes species belonging to the dominant human colonic microbiota ('Ruminococcus bicirculans') reveals two chromosomes and a selective capacity to utilize plant glucans.</title>
        <authorList>
            <consortium name="NISC Comparative Sequencing Program"/>
            <person name="Wegmann U."/>
            <person name="Louis P."/>
            <person name="Goesmann A."/>
            <person name="Henrissat B."/>
            <person name="Duncan S.H."/>
            <person name="Flint H.J."/>
        </authorList>
    </citation>
    <scope>NUCLEOTIDE SEQUENCE</scope>
    <source>
        <strain evidence="1">CGMCC 1.10832</strain>
    </source>
</reference>
<reference evidence="2 3" key="2">
    <citation type="submission" date="2018-03" db="EMBL/GenBank/DDBJ databases">
        <title>Cross-interface Injection: A General Nanoliter Liquid Handling Method Applied to Single Cells Genome Amplification Automated Nanoliter Liquid Handling Applied to Single Cell Multiple Displacement Amplification.</title>
        <authorList>
            <person name="Yun J."/>
            <person name="Xu P."/>
            <person name="Xu J."/>
            <person name="Dai X."/>
            <person name="Wang Y."/>
            <person name="Zheng X."/>
            <person name="Cao C."/>
            <person name="Yi Q."/>
            <person name="Zhu Y."/>
            <person name="Wang L."/>
            <person name="Dong Z."/>
            <person name="Huang Y."/>
            <person name="Huang L."/>
            <person name="Du W."/>
        </authorList>
    </citation>
    <scope>NUCLEOTIDE SEQUENCE [LARGE SCALE GENOMIC DNA]</scope>
    <source>
        <strain evidence="2 3">Z-D1-2</strain>
    </source>
</reference>